<proteinExistence type="predicted"/>
<keyword evidence="2" id="KW-1185">Reference proteome</keyword>
<dbReference type="AlphaFoldDB" id="A0A813B3J8"/>
<dbReference type="OrthoDB" id="26525at2759"/>
<protein>
    <submittedName>
        <fullName evidence="1">Uncharacterized protein</fullName>
    </submittedName>
</protein>
<evidence type="ECO:0000313" key="2">
    <source>
        <dbReference type="Proteomes" id="UP000601435"/>
    </source>
</evidence>
<dbReference type="Proteomes" id="UP000601435">
    <property type="component" value="Unassembled WGS sequence"/>
</dbReference>
<comment type="caution">
    <text evidence="1">The sequence shown here is derived from an EMBL/GenBank/DDBJ whole genome shotgun (WGS) entry which is preliminary data.</text>
</comment>
<evidence type="ECO:0000313" key="1">
    <source>
        <dbReference type="EMBL" id="CAE7890829.1"/>
    </source>
</evidence>
<accession>A0A813B3J8</accession>
<organism evidence="1 2">
    <name type="scientific">Symbiodinium necroappetens</name>
    <dbReference type="NCBI Taxonomy" id="1628268"/>
    <lineage>
        <taxon>Eukaryota</taxon>
        <taxon>Sar</taxon>
        <taxon>Alveolata</taxon>
        <taxon>Dinophyceae</taxon>
        <taxon>Suessiales</taxon>
        <taxon>Symbiodiniaceae</taxon>
        <taxon>Symbiodinium</taxon>
    </lineage>
</organism>
<dbReference type="EMBL" id="CAJNJA010066886">
    <property type="protein sequence ID" value="CAE7890829.1"/>
    <property type="molecule type" value="Genomic_DNA"/>
</dbReference>
<name>A0A813B3J8_9DINO</name>
<gene>
    <name evidence="1" type="ORF">SNEC2469_LOCUS29593</name>
</gene>
<reference evidence="1" key="1">
    <citation type="submission" date="2021-02" db="EMBL/GenBank/DDBJ databases">
        <authorList>
            <person name="Dougan E. K."/>
            <person name="Rhodes N."/>
            <person name="Thang M."/>
            <person name="Chan C."/>
        </authorList>
    </citation>
    <scope>NUCLEOTIDE SEQUENCE</scope>
</reference>
<sequence length="144" mass="15752">MKAHVLECVACSVDKLAEVNLEPPQCFQVLVLAVTVLGAGAAKIRSRANESSQVTCTPVQSELTKEVTLALCGKLINNKVNRGPDTKACFDADTPHVRKALANNMFKHCGAWHLYDFRASSSICWSWTAKGKCFKRSGMPSFHL</sequence>